<dbReference type="Proteomes" id="UP000789405">
    <property type="component" value="Unassembled WGS sequence"/>
</dbReference>
<evidence type="ECO:0000313" key="2">
    <source>
        <dbReference type="Proteomes" id="UP000789405"/>
    </source>
</evidence>
<dbReference type="AlphaFoldDB" id="A0A9N9JTR1"/>
<gene>
    <name evidence="1" type="ORF">DERYTH_LOCUS22324</name>
</gene>
<dbReference type="EMBL" id="CAJVPY010030667">
    <property type="protein sequence ID" value="CAG8795674.1"/>
    <property type="molecule type" value="Genomic_DNA"/>
</dbReference>
<proteinExistence type="predicted"/>
<reference evidence="1" key="1">
    <citation type="submission" date="2021-06" db="EMBL/GenBank/DDBJ databases">
        <authorList>
            <person name="Kallberg Y."/>
            <person name="Tangrot J."/>
            <person name="Rosling A."/>
        </authorList>
    </citation>
    <scope>NUCLEOTIDE SEQUENCE</scope>
    <source>
        <strain evidence="1">MA453B</strain>
    </source>
</reference>
<evidence type="ECO:0000313" key="1">
    <source>
        <dbReference type="EMBL" id="CAG8795674.1"/>
    </source>
</evidence>
<protein>
    <submittedName>
        <fullName evidence="1">9233_t:CDS:1</fullName>
    </submittedName>
</protein>
<comment type="caution">
    <text evidence="1">The sequence shown here is derived from an EMBL/GenBank/DDBJ whole genome shotgun (WGS) entry which is preliminary data.</text>
</comment>
<feature type="non-terminal residue" evidence="1">
    <location>
        <position position="1"/>
    </location>
</feature>
<accession>A0A9N9JTR1</accession>
<sequence length="63" mass="6929">LGFDVTAGQDIENAIKEIKGTSVANLSSNRNRDNITDFPTIDELVGSELDKLCKKDINRPIPQ</sequence>
<keyword evidence="2" id="KW-1185">Reference proteome</keyword>
<dbReference type="OrthoDB" id="10529670at2759"/>
<feature type="non-terminal residue" evidence="1">
    <location>
        <position position="63"/>
    </location>
</feature>
<name>A0A9N9JTR1_9GLOM</name>
<organism evidence="1 2">
    <name type="scientific">Dentiscutata erythropus</name>
    <dbReference type="NCBI Taxonomy" id="1348616"/>
    <lineage>
        <taxon>Eukaryota</taxon>
        <taxon>Fungi</taxon>
        <taxon>Fungi incertae sedis</taxon>
        <taxon>Mucoromycota</taxon>
        <taxon>Glomeromycotina</taxon>
        <taxon>Glomeromycetes</taxon>
        <taxon>Diversisporales</taxon>
        <taxon>Gigasporaceae</taxon>
        <taxon>Dentiscutata</taxon>
    </lineage>
</organism>